<dbReference type="EMBL" id="JACCEL010000015">
    <property type="protein sequence ID" value="MBG9978577.1"/>
    <property type="molecule type" value="Genomic_DNA"/>
</dbReference>
<name>A0ABS0LKG0_9LACT</name>
<dbReference type="Proteomes" id="UP000823401">
    <property type="component" value="Unassembled WGS sequence"/>
</dbReference>
<keyword evidence="2" id="KW-1185">Reference proteome</keyword>
<gene>
    <name evidence="1" type="ORF">HYQ42_07220</name>
</gene>
<proteinExistence type="predicted"/>
<sequence>MNYKLKQFILKPMDLLYKLNPELELKLMFWLKLGEILDLKNPKTFNEKLQWIKLNYKNPLMPKLVDKYTVRNFVEEKGLKRILNELYWEGFNANHIPFEELPEKYVIKVTHGSGFNIIVTDKSSIDKQKIIKQLDEWLKTNFIPSYGEWFYGVEKPRIIIEKYLTGYETGDPVDYKLFCFEGIPKYIRIEMLTPKGLEQTFYDLNWDKKDYTSGYYLGPSVKKPKNLDEMIEIATKLSHGFPHVRVDLLNENGKITFGEMTFTNGAGFNKIKPREFDLELGSYLNIEKIKTNY</sequence>
<accession>A0ABS0LKG0</accession>
<protein>
    <submittedName>
        <fullName evidence="1">Glycosyltransferase</fullName>
    </submittedName>
</protein>
<reference evidence="1 2" key="1">
    <citation type="submission" date="2020-07" db="EMBL/GenBank/DDBJ databases">
        <title>Facklamia lactis sp. nov., isolated from raw milk.</title>
        <authorList>
            <person name="Doll E.V."/>
            <person name="Huptas C."/>
            <person name="Staib L."/>
            <person name="Wenning M."/>
            <person name="Scherer S."/>
        </authorList>
    </citation>
    <scope>NUCLEOTIDE SEQUENCE [LARGE SCALE GENOMIC DNA]</scope>
    <source>
        <strain evidence="1 2">DSM 104272</strain>
    </source>
</reference>
<comment type="caution">
    <text evidence="1">The sequence shown here is derived from an EMBL/GenBank/DDBJ whole genome shotgun (WGS) entry which is preliminary data.</text>
</comment>
<evidence type="ECO:0000313" key="1">
    <source>
        <dbReference type="EMBL" id="MBG9978577.1"/>
    </source>
</evidence>
<organism evidence="1 2">
    <name type="scientific">Ruoffia tabacinasalis</name>
    <dbReference type="NCBI Taxonomy" id="87458"/>
    <lineage>
        <taxon>Bacteria</taxon>
        <taxon>Bacillati</taxon>
        <taxon>Bacillota</taxon>
        <taxon>Bacilli</taxon>
        <taxon>Lactobacillales</taxon>
        <taxon>Aerococcaceae</taxon>
        <taxon>Ruoffia</taxon>
    </lineage>
</organism>
<evidence type="ECO:0000313" key="2">
    <source>
        <dbReference type="Proteomes" id="UP000823401"/>
    </source>
</evidence>
<dbReference type="Pfam" id="PF14305">
    <property type="entry name" value="ATPgrasp_TupA"/>
    <property type="match status" value="1"/>
</dbReference>
<dbReference type="RefSeq" id="WP_197104644.1">
    <property type="nucleotide sequence ID" value="NZ_JACCEL010000015.1"/>
</dbReference>
<dbReference type="InterPro" id="IPR029465">
    <property type="entry name" value="ATPgrasp_TupA"/>
</dbReference>